<organism evidence="1 2">
    <name type="scientific">Physcomitrium patens</name>
    <name type="common">Spreading-leaved earth moss</name>
    <name type="synonym">Physcomitrella patens</name>
    <dbReference type="NCBI Taxonomy" id="3218"/>
    <lineage>
        <taxon>Eukaryota</taxon>
        <taxon>Viridiplantae</taxon>
        <taxon>Streptophyta</taxon>
        <taxon>Embryophyta</taxon>
        <taxon>Bryophyta</taxon>
        <taxon>Bryophytina</taxon>
        <taxon>Bryopsida</taxon>
        <taxon>Funariidae</taxon>
        <taxon>Funariales</taxon>
        <taxon>Funariaceae</taxon>
        <taxon>Physcomitrium</taxon>
    </lineage>
</organism>
<evidence type="ECO:0000313" key="2">
    <source>
        <dbReference type="Proteomes" id="UP000006727"/>
    </source>
</evidence>
<proteinExistence type="predicted"/>
<reference evidence="1" key="3">
    <citation type="submission" date="2020-12" db="UniProtKB">
        <authorList>
            <consortium name="EnsemblPlants"/>
        </authorList>
    </citation>
    <scope>IDENTIFICATION</scope>
</reference>
<evidence type="ECO:0000313" key="1">
    <source>
        <dbReference type="EnsemblPlants" id="Pp3c3_11880V3.2"/>
    </source>
</evidence>
<reference evidence="1 2" key="1">
    <citation type="journal article" date="2008" name="Science">
        <title>The Physcomitrella genome reveals evolutionary insights into the conquest of land by plants.</title>
        <authorList>
            <person name="Rensing S."/>
            <person name="Lang D."/>
            <person name="Zimmer A."/>
            <person name="Terry A."/>
            <person name="Salamov A."/>
            <person name="Shapiro H."/>
            <person name="Nishiyama T."/>
            <person name="Perroud P.-F."/>
            <person name="Lindquist E."/>
            <person name="Kamisugi Y."/>
            <person name="Tanahashi T."/>
            <person name="Sakakibara K."/>
            <person name="Fujita T."/>
            <person name="Oishi K."/>
            <person name="Shin-I T."/>
            <person name="Kuroki Y."/>
            <person name="Toyoda A."/>
            <person name="Suzuki Y."/>
            <person name="Hashimoto A."/>
            <person name="Yamaguchi K."/>
            <person name="Sugano A."/>
            <person name="Kohara Y."/>
            <person name="Fujiyama A."/>
            <person name="Anterola A."/>
            <person name="Aoki S."/>
            <person name="Ashton N."/>
            <person name="Barbazuk W.B."/>
            <person name="Barker E."/>
            <person name="Bennetzen J."/>
            <person name="Bezanilla M."/>
            <person name="Blankenship R."/>
            <person name="Cho S.H."/>
            <person name="Dutcher S."/>
            <person name="Estelle M."/>
            <person name="Fawcett J.A."/>
            <person name="Gundlach H."/>
            <person name="Hanada K."/>
            <person name="Heyl A."/>
            <person name="Hicks K.A."/>
            <person name="Hugh J."/>
            <person name="Lohr M."/>
            <person name="Mayer K."/>
            <person name="Melkozernov A."/>
            <person name="Murata T."/>
            <person name="Nelson D."/>
            <person name="Pils B."/>
            <person name="Prigge M."/>
            <person name="Reiss B."/>
            <person name="Renner T."/>
            <person name="Rombauts S."/>
            <person name="Rushton P."/>
            <person name="Sanderfoot A."/>
            <person name="Schween G."/>
            <person name="Shiu S.-H."/>
            <person name="Stueber K."/>
            <person name="Theodoulou F.L."/>
            <person name="Tu H."/>
            <person name="Van de Peer Y."/>
            <person name="Verrier P.J."/>
            <person name="Waters E."/>
            <person name="Wood A."/>
            <person name="Yang L."/>
            <person name="Cove D."/>
            <person name="Cuming A."/>
            <person name="Hasebe M."/>
            <person name="Lucas S."/>
            <person name="Mishler D.B."/>
            <person name="Reski R."/>
            <person name="Grigoriev I."/>
            <person name="Quatrano R.S."/>
            <person name="Boore J.L."/>
        </authorList>
    </citation>
    <scope>NUCLEOTIDE SEQUENCE [LARGE SCALE GENOMIC DNA]</scope>
    <source>
        <strain evidence="1 2">cv. Gransden 2004</strain>
    </source>
</reference>
<dbReference type="EnsemblPlants" id="Pp3c3_11880V3.2">
    <property type="protein sequence ID" value="Pp3c3_11880V3.2"/>
    <property type="gene ID" value="Pp3c3_11880"/>
</dbReference>
<name>A0A7I4DEJ3_PHYPA</name>
<sequence length="109" mass="12961">MPKPISIYCDDERSIKIATNPNINLRTKYIVTYYHFIKERIEIEETRLIYMPSLEQDFEAILELSRHEGNQWKNLASMKLSIKDPQQALIQWLLSIQNPLPPLEFPLQF</sequence>
<reference evidence="1 2" key="2">
    <citation type="journal article" date="2018" name="Plant J.">
        <title>The Physcomitrella patens chromosome-scale assembly reveals moss genome structure and evolution.</title>
        <authorList>
            <person name="Lang D."/>
            <person name="Ullrich K.K."/>
            <person name="Murat F."/>
            <person name="Fuchs J."/>
            <person name="Jenkins J."/>
            <person name="Haas F.B."/>
            <person name="Piednoel M."/>
            <person name="Gundlach H."/>
            <person name="Van Bel M."/>
            <person name="Meyberg R."/>
            <person name="Vives C."/>
            <person name="Morata J."/>
            <person name="Symeonidi A."/>
            <person name="Hiss M."/>
            <person name="Muchero W."/>
            <person name="Kamisugi Y."/>
            <person name="Saleh O."/>
            <person name="Blanc G."/>
            <person name="Decker E.L."/>
            <person name="van Gessel N."/>
            <person name="Grimwood J."/>
            <person name="Hayes R.D."/>
            <person name="Graham S.W."/>
            <person name="Gunter L.E."/>
            <person name="McDaniel S.F."/>
            <person name="Hoernstein S.N.W."/>
            <person name="Larsson A."/>
            <person name="Li F.W."/>
            <person name="Perroud P.F."/>
            <person name="Phillips J."/>
            <person name="Ranjan P."/>
            <person name="Rokshar D.S."/>
            <person name="Rothfels C.J."/>
            <person name="Schneider L."/>
            <person name="Shu S."/>
            <person name="Stevenson D.W."/>
            <person name="Thummler F."/>
            <person name="Tillich M."/>
            <person name="Villarreal Aguilar J.C."/>
            <person name="Widiez T."/>
            <person name="Wong G.K."/>
            <person name="Wymore A."/>
            <person name="Zhang Y."/>
            <person name="Zimmer A.D."/>
            <person name="Quatrano R.S."/>
            <person name="Mayer K.F.X."/>
            <person name="Goodstein D."/>
            <person name="Casacuberta J.M."/>
            <person name="Vandepoele K."/>
            <person name="Reski R."/>
            <person name="Cuming A.C."/>
            <person name="Tuskan G.A."/>
            <person name="Maumus F."/>
            <person name="Salse J."/>
            <person name="Schmutz J."/>
            <person name="Rensing S.A."/>
        </authorList>
    </citation>
    <scope>NUCLEOTIDE SEQUENCE [LARGE SCALE GENOMIC DNA]</scope>
    <source>
        <strain evidence="1 2">cv. Gransden 2004</strain>
    </source>
</reference>
<dbReference type="Proteomes" id="UP000006727">
    <property type="component" value="Chromosome 3"/>
</dbReference>
<accession>A0A7I4DEJ3</accession>
<dbReference type="Gramene" id="Pp3c3_11880V3.2">
    <property type="protein sequence ID" value="Pp3c3_11880V3.2"/>
    <property type="gene ID" value="Pp3c3_11880"/>
</dbReference>
<protein>
    <submittedName>
        <fullName evidence="1">Uncharacterized protein</fullName>
    </submittedName>
</protein>
<keyword evidence="2" id="KW-1185">Reference proteome</keyword>
<dbReference type="AlphaFoldDB" id="A0A7I4DEJ3"/>
<dbReference type="EMBL" id="ABEU02000003">
    <property type="status" value="NOT_ANNOTATED_CDS"/>
    <property type="molecule type" value="Genomic_DNA"/>
</dbReference>